<evidence type="ECO:0000313" key="1">
    <source>
        <dbReference type="EMBL" id="EEQ04888.1"/>
    </source>
</evidence>
<dbReference type="EMBL" id="AALC02000089">
    <property type="protein sequence ID" value="EEQ04888.1"/>
    <property type="molecule type" value="Genomic_DNA"/>
</dbReference>
<name>A0ABM9XU17_YERBE</name>
<protein>
    <submittedName>
        <fullName evidence="1">Uncharacterized protein</fullName>
    </submittedName>
</protein>
<gene>
    <name evidence="1" type="ORF">yberc0001_38860</name>
</gene>
<evidence type="ECO:0000313" key="2">
    <source>
        <dbReference type="Proteomes" id="UP000010319"/>
    </source>
</evidence>
<comment type="caution">
    <text evidence="1">The sequence shown here is derived from an EMBL/GenBank/DDBJ whole genome shotgun (WGS) entry which is preliminary data.</text>
</comment>
<reference evidence="1" key="1">
    <citation type="submission" date="2008-12" db="EMBL/GenBank/DDBJ databases">
        <title>Annotation of the Yersinia bercovieri ATCC 43970 genome.</title>
        <authorList>
            <person name="Read T.D."/>
            <person name="Akmal A."/>
            <person name="Bishop-Lilly K."/>
            <person name="Chen P.E."/>
            <person name="Cook C."/>
            <person name="Kiley M.P."/>
            <person name="Lentz S."/>
            <person name="Mateczun A."/>
            <person name="Nagarajan N."/>
            <person name="Nolan N."/>
            <person name="Osborne B.I."/>
            <person name="Pop M."/>
            <person name="Sozhamannan S."/>
            <person name="Stewart A.C."/>
            <person name="Sulakvelidze A."/>
            <person name="Thomason B."/>
            <person name="Willner K."/>
            <person name="Zwick M.E."/>
        </authorList>
    </citation>
    <scope>NUCLEOTIDE SEQUENCE [LARGE SCALE GENOMIC DNA]</scope>
    <source>
        <strain evidence="1">ATCC 43970</strain>
    </source>
</reference>
<accession>A0ABM9XU17</accession>
<dbReference type="Proteomes" id="UP000010319">
    <property type="component" value="Unassembled WGS sequence"/>
</dbReference>
<sequence length="43" mass="4914">MIKMKKMLKKIVIFKVLIQHQCGYSGCVHGALMLGWGDYSLLM</sequence>
<organism evidence="1 2">
    <name type="scientific">Yersinia bercovieri ATCC 43970</name>
    <dbReference type="NCBI Taxonomy" id="349968"/>
    <lineage>
        <taxon>Bacteria</taxon>
        <taxon>Pseudomonadati</taxon>
        <taxon>Pseudomonadota</taxon>
        <taxon>Gammaproteobacteria</taxon>
        <taxon>Enterobacterales</taxon>
        <taxon>Yersiniaceae</taxon>
        <taxon>Yersinia</taxon>
    </lineage>
</organism>
<keyword evidence="2" id="KW-1185">Reference proteome</keyword>
<proteinExistence type="predicted"/>